<dbReference type="Pfam" id="PF07277">
    <property type="entry name" value="SapC"/>
    <property type="match status" value="1"/>
</dbReference>
<evidence type="ECO:0000313" key="2">
    <source>
        <dbReference type="Proteomes" id="UP000184170"/>
    </source>
</evidence>
<proteinExistence type="predicted"/>
<keyword evidence="2" id="KW-1185">Reference proteome</keyword>
<sequence>MTKAVMLNSIDHSDLRVITDRSAEYGDDVWYALTFPLEFRSLQASYPIFFQKDPRTGKFFPLALLGFTEGENLYLRDGKWQASYIPLTVRRQPFLIGQQTIVEDGQEKKQRVIHIDLDNPRVSKEKGEALFMQYGGNTPFLDQTADMLEAIHQGLTESEGFIAALLENELLESFTLDITLDNGERNQLVGFYTINEDRLRDLNADKLAELHRAGYLEAIYMAMASQSNVRQLMNEKNRRVSA</sequence>
<evidence type="ECO:0000313" key="1">
    <source>
        <dbReference type="EMBL" id="SHF37573.1"/>
    </source>
</evidence>
<gene>
    <name evidence="1" type="ORF">SAMN04487965_2074</name>
</gene>
<dbReference type="EMBL" id="FQVA01000001">
    <property type="protein sequence ID" value="SHF37573.1"/>
    <property type="molecule type" value="Genomic_DNA"/>
</dbReference>
<dbReference type="OrthoDB" id="8888710at2"/>
<dbReference type="AlphaFoldDB" id="A0A1M5B4Z9"/>
<accession>A0A1M5B4Z9</accession>
<dbReference type="STRING" id="494016.SAMN04487965_2074"/>
<reference evidence="2" key="1">
    <citation type="submission" date="2016-11" db="EMBL/GenBank/DDBJ databases">
        <authorList>
            <person name="Varghese N."/>
            <person name="Submissions S."/>
        </authorList>
    </citation>
    <scope>NUCLEOTIDE SEQUENCE [LARGE SCALE GENOMIC DNA]</scope>
    <source>
        <strain evidence="2">CGMCC 1.7063</strain>
    </source>
</reference>
<dbReference type="Proteomes" id="UP000184170">
    <property type="component" value="Unassembled WGS sequence"/>
</dbReference>
<dbReference type="InterPro" id="IPR010836">
    <property type="entry name" value="SapC"/>
</dbReference>
<dbReference type="RefSeq" id="WP_073274322.1">
    <property type="nucleotide sequence ID" value="NZ_FQVA01000001.1"/>
</dbReference>
<name>A0A1M5B4Z9_9GAMM</name>
<protein>
    <submittedName>
        <fullName evidence="1">SapC protein</fullName>
    </submittedName>
</protein>
<organism evidence="1 2">
    <name type="scientific">Microbulbifer donghaiensis</name>
    <dbReference type="NCBI Taxonomy" id="494016"/>
    <lineage>
        <taxon>Bacteria</taxon>
        <taxon>Pseudomonadati</taxon>
        <taxon>Pseudomonadota</taxon>
        <taxon>Gammaproteobacteria</taxon>
        <taxon>Cellvibrionales</taxon>
        <taxon>Microbulbiferaceae</taxon>
        <taxon>Microbulbifer</taxon>
    </lineage>
</organism>